<dbReference type="Proteomes" id="UP000799764">
    <property type="component" value="Unassembled WGS sequence"/>
</dbReference>
<evidence type="ECO:0000256" key="5">
    <source>
        <dbReference type="ARBA" id="ARBA00048494"/>
    </source>
</evidence>
<dbReference type="OrthoDB" id="407355at2759"/>
<dbReference type="Gene3D" id="3.20.20.370">
    <property type="entry name" value="Glycoside hydrolase/deacetylase"/>
    <property type="match status" value="1"/>
</dbReference>
<keyword evidence="2" id="KW-0119">Carbohydrate metabolism</keyword>
<keyword evidence="6" id="KW-1133">Transmembrane helix</keyword>
<keyword evidence="2" id="KW-0146">Chitin degradation</keyword>
<dbReference type="EC" id="3.5.1.41" evidence="4"/>
<name>A0A9P4U952_9PLEO</name>
<dbReference type="GO" id="GO:0009272">
    <property type="term" value="P:fungal-type cell wall biogenesis"/>
    <property type="evidence" value="ECO:0007669"/>
    <property type="project" value="UniProtKB-ARBA"/>
</dbReference>
<keyword evidence="9" id="KW-1185">Reference proteome</keyword>
<dbReference type="PANTHER" id="PTHR10587">
    <property type="entry name" value="GLYCOSYL TRANSFERASE-RELATED"/>
    <property type="match status" value="1"/>
</dbReference>
<dbReference type="SUPFAM" id="SSF88713">
    <property type="entry name" value="Glycoside hydrolase/deacetylase"/>
    <property type="match status" value="1"/>
</dbReference>
<comment type="cofactor">
    <cofactor evidence="1">
        <name>Co(2+)</name>
        <dbReference type="ChEBI" id="CHEBI:48828"/>
    </cofactor>
</comment>
<gene>
    <name evidence="8" type="ORF">P171DRAFT_434468</name>
</gene>
<keyword evidence="6" id="KW-0812">Transmembrane</keyword>
<evidence type="ECO:0000256" key="6">
    <source>
        <dbReference type="SAM" id="Phobius"/>
    </source>
</evidence>
<evidence type="ECO:0000256" key="4">
    <source>
        <dbReference type="ARBA" id="ARBA00024056"/>
    </source>
</evidence>
<keyword evidence="6" id="KW-0472">Membrane</keyword>
<protein>
    <recommendedName>
        <fullName evidence="4">chitin deacetylase</fullName>
        <ecNumber evidence="4">3.5.1.41</ecNumber>
    </recommendedName>
</protein>
<organism evidence="8 9">
    <name type="scientific">Karstenula rhodostoma CBS 690.94</name>
    <dbReference type="NCBI Taxonomy" id="1392251"/>
    <lineage>
        <taxon>Eukaryota</taxon>
        <taxon>Fungi</taxon>
        <taxon>Dikarya</taxon>
        <taxon>Ascomycota</taxon>
        <taxon>Pezizomycotina</taxon>
        <taxon>Dothideomycetes</taxon>
        <taxon>Pleosporomycetidae</taxon>
        <taxon>Pleosporales</taxon>
        <taxon>Massarineae</taxon>
        <taxon>Didymosphaeriaceae</taxon>
        <taxon>Karstenula</taxon>
    </lineage>
</organism>
<comment type="catalytic activity">
    <reaction evidence="5">
        <text>[(1-&gt;4)-N-acetyl-beta-D-glucosaminyl](n) + n H2O = chitosan + n acetate</text>
        <dbReference type="Rhea" id="RHEA:10464"/>
        <dbReference type="Rhea" id="RHEA-COMP:9593"/>
        <dbReference type="Rhea" id="RHEA-COMP:9597"/>
        <dbReference type="ChEBI" id="CHEBI:15377"/>
        <dbReference type="ChEBI" id="CHEBI:17029"/>
        <dbReference type="ChEBI" id="CHEBI:30089"/>
        <dbReference type="ChEBI" id="CHEBI:57704"/>
        <dbReference type="EC" id="3.5.1.41"/>
    </reaction>
    <physiologicalReaction direction="left-to-right" evidence="5">
        <dbReference type="Rhea" id="RHEA:10465"/>
    </physiologicalReaction>
</comment>
<dbReference type="PROSITE" id="PS51677">
    <property type="entry name" value="NODB"/>
    <property type="match status" value="1"/>
</dbReference>
<evidence type="ECO:0000256" key="1">
    <source>
        <dbReference type="ARBA" id="ARBA00001941"/>
    </source>
</evidence>
<dbReference type="InterPro" id="IPR011330">
    <property type="entry name" value="Glyco_hydro/deAcase_b/a-brl"/>
</dbReference>
<keyword evidence="2" id="KW-0624">Polysaccharide degradation</keyword>
<keyword evidence="3" id="KW-0170">Cobalt</keyword>
<evidence type="ECO:0000313" key="9">
    <source>
        <dbReference type="Proteomes" id="UP000799764"/>
    </source>
</evidence>
<feature type="transmembrane region" description="Helical" evidence="6">
    <location>
        <begin position="24"/>
        <end position="45"/>
    </location>
</feature>
<feature type="domain" description="NodB homology" evidence="7">
    <location>
        <begin position="72"/>
        <end position="254"/>
    </location>
</feature>
<sequence>MPRPSIRLLRYPTSLSRRARRSRLMTMLIALLTLLTFLTPFYIIYKPPSLLIQYFQARWPDVLFHADGIKEKVVALTIDDAPSYYTSQILEILKENDAKATFFVIGGQVGGREEELKSLAEAGMELGNHAMHDEASRSLTNAVLEKQIQDVESMIDEAYNRANFPGEPARYFRPGSGFFSARMRALVRELGYRLVLGDIYPHDPQIPYWRVNAKHILSMLKPGGIIICHDRRSWTVPMLKKVVPEMRRRGWRITTVSGLLEQAEKERLAAGT</sequence>
<dbReference type="GO" id="GO:0004099">
    <property type="term" value="F:chitin deacetylase activity"/>
    <property type="evidence" value="ECO:0007669"/>
    <property type="project" value="UniProtKB-EC"/>
</dbReference>
<evidence type="ECO:0000259" key="7">
    <source>
        <dbReference type="PROSITE" id="PS51677"/>
    </source>
</evidence>
<dbReference type="GO" id="GO:0005975">
    <property type="term" value="P:carbohydrate metabolic process"/>
    <property type="evidence" value="ECO:0007669"/>
    <property type="project" value="InterPro"/>
</dbReference>
<dbReference type="EMBL" id="MU001505">
    <property type="protein sequence ID" value="KAF2441860.1"/>
    <property type="molecule type" value="Genomic_DNA"/>
</dbReference>
<dbReference type="InterPro" id="IPR050248">
    <property type="entry name" value="Polysacc_deacetylase_ArnD"/>
</dbReference>
<proteinExistence type="predicted"/>
<dbReference type="Pfam" id="PF01522">
    <property type="entry name" value="Polysacc_deac_1"/>
    <property type="match status" value="1"/>
</dbReference>
<dbReference type="PANTHER" id="PTHR10587:SF137">
    <property type="entry name" value="4-DEOXY-4-FORMAMIDO-L-ARABINOSE-PHOSPHOUNDECAPRENOL DEFORMYLASE ARND-RELATED"/>
    <property type="match status" value="1"/>
</dbReference>
<accession>A0A9P4U952</accession>
<reference evidence="8" key="1">
    <citation type="journal article" date="2020" name="Stud. Mycol.">
        <title>101 Dothideomycetes genomes: a test case for predicting lifestyles and emergence of pathogens.</title>
        <authorList>
            <person name="Haridas S."/>
            <person name="Albert R."/>
            <person name="Binder M."/>
            <person name="Bloem J."/>
            <person name="Labutti K."/>
            <person name="Salamov A."/>
            <person name="Andreopoulos B."/>
            <person name="Baker S."/>
            <person name="Barry K."/>
            <person name="Bills G."/>
            <person name="Bluhm B."/>
            <person name="Cannon C."/>
            <person name="Castanera R."/>
            <person name="Culley D."/>
            <person name="Daum C."/>
            <person name="Ezra D."/>
            <person name="Gonzalez J."/>
            <person name="Henrissat B."/>
            <person name="Kuo A."/>
            <person name="Liang C."/>
            <person name="Lipzen A."/>
            <person name="Lutzoni F."/>
            <person name="Magnuson J."/>
            <person name="Mondo S."/>
            <person name="Nolan M."/>
            <person name="Ohm R."/>
            <person name="Pangilinan J."/>
            <person name="Park H.-J."/>
            <person name="Ramirez L."/>
            <person name="Alfaro M."/>
            <person name="Sun H."/>
            <person name="Tritt A."/>
            <person name="Yoshinaga Y."/>
            <person name="Zwiers L.-H."/>
            <person name="Turgeon B."/>
            <person name="Goodwin S."/>
            <person name="Spatafora J."/>
            <person name="Crous P."/>
            <person name="Grigoriev I."/>
        </authorList>
    </citation>
    <scope>NUCLEOTIDE SEQUENCE</scope>
    <source>
        <strain evidence="8">CBS 690.94</strain>
    </source>
</reference>
<comment type="caution">
    <text evidence="8">The sequence shown here is derived from an EMBL/GenBank/DDBJ whole genome shotgun (WGS) entry which is preliminary data.</text>
</comment>
<evidence type="ECO:0000256" key="2">
    <source>
        <dbReference type="ARBA" id="ARBA00023024"/>
    </source>
</evidence>
<evidence type="ECO:0000256" key="3">
    <source>
        <dbReference type="ARBA" id="ARBA00023285"/>
    </source>
</evidence>
<dbReference type="AlphaFoldDB" id="A0A9P4U952"/>
<evidence type="ECO:0000313" key="8">
    <source>
        <dbReference type="EMBL" id="KAF2441860.1"/>
    </source>
</evidence>
<dbReference type="GO" id="GO:0006032">
    <property type="term" value="P:chitin catabolic process"/>
    <property type="evidence" value="ECO:0007669"/>
    <property type="project" value="UniProtKB-KW"/>
</dbReference>
<dbReference type="CDD" id="cd10958">
    <property type="entry name" value="CE4_NodB_like_2"/>
    <property type="match status" value="1"/>
</dbReference>
<dbReference type="InterPro" id="IPR002509">
    <property type="entry name" value="NODB_dom"/>
</dbReference>